<comment type="caution">
    <text evidence="2">The sequence shown here is derived from an EMBL/GenBank/DDBJ whole genome shotgun (WGS) entry which is preliminary data.</text>
</comment>
<dbReference type="Proteomes" id="UP001600943">
    <property type="component" value="Unassembled WGS sequence"/>
</dbReference>
<name>A0ABQ0BJ59_9FIRM</name>
<accession>A0ABQ0BJ59</accession>
<dbReference type="PROSITE" id="PS51379">
    <property type="entry name" value="4FE4S_FER_2"/>
    <property type="match status" value="1"/>
</dbReference>
<feature type="domain" description="4Fe-4S ferredoxin-type" evidence="1">
    <location>
        <begin position="176"/>
        <end position="204"/>
    </location>
</feature>
<dbReference type="RefSeq" id="WP_390410140.1">
    <property type="nucleotide sequence ID" value="NZ_BAABYW010000002.1"/>
</dbReference>
<organism evidence="2 3">
    <name type="scientific">Blautia hominis</name>
    <dbReference type="NCBI Taxonomy" id="2025493"/>
    <lineage>
        <taxon>Bacteria</taxon>
        <taxon>Bacillati</taxon>
        <taxon>Bacillota</taxon>
        <taxon>Clostridia</taxon>
        <taxon>Lachnospirales</taxon>
        <taxon>Lachnospiraceae</taxon>
        <taxon>Blautia</taxon>
    </lineage>
</organism>
<dbReference type="EMBL" id="BAABYW010000002">
    <property type="protein sequence ID" value="GAA6411481.1"/>
    <property type="molecule type" value="Genomic_DNA"/>
</dbReference>
<dbReference type="PANTHER" id="PTHR42827">
    <property type="entry name" value="IRON-SULFUR CLUSTER-BINDING PROTEIN-RELATED"/>
    <property type="match status" value="1"/>
</dbReference>
<sequence>MNSRTITELIVNKAIALGAAAAGIANIQDLKSAPAFVMMPQRPHIDRVGAVENTTGLPEGVVAWKEEMRSVLVIAYEHPEEKPYLDCWLDGKNPPGNLELIKINKKLKEYIEAEIPGVKTESLNYYVEKGGVWLKDASVVAGLGTIGKNNLLITKEYGPRVRLRAMFLSVDLPSTGPGDWDPCAGCDMPCRKKCPQNAFDRITYEAGQYGGLTKLPGRDGSYSLLTCDRQMAEDEENEIKTPTEVPDYGTAVSIIKYCRECELNCRIKPS</sequence>
<protein>
    <recommendedName>
        <fullName evidence="1">4Fe-4S ferredoxin-type domain-containing protein</fullName>
    </recommendedName>
</protein>
<dbReference type="PANTHER" id="PTHR42827:SF1">
    <property type="entry name" value="IRON-SULFUR CLUSTER-BINDING PROTEIN"/>
    <property type="match status" value="1"/>
</dbReference>
<evidence type="ECO:0000259" key="1">
    <source>
        <dbReference type="PROSITE" id="PS51379"/>
    </source>
</evidence>
<proteinExistence type="predicted"/>
<evidence type="ECO:0000313" key="3">
    <source>
        <dbReference type="Proteomes" id="UP001600943"/>
    </source>
</evidence>
<reference evidence="2 3" key="1">
    <citation type="submission" date="2024-04" db="EMBL/GenBank/DDBJ databases">
        <title>Defined microbial consortia suppress multidrug-resistant proinflammatory Enterobacteriaceae via ecological control.</title>
        <authorList>
            <person name="Furuichi M."/>
            <person name="Kawaguchi T."/>
            <person name="Pust M."/>
            <person name="Yasuma K."/>
            <person name="Plichta D."/>
            <person name="Hasegawa N."/>
            <person name="Ohya T."/>
            <person name="Bhattarai S."/>
            <person name="Sasajima S."/>
            <person name="Aoto Y."/>
            <person name="Tuganbaev T."/>
            <person name="Yaginuma M."/>
            <person name="Ueda M."/>
            <person name="Okahashi N."/>
            <person name="Amafuji K."/>
            <person name="Kiridooshi Y."/>
            <person name="Sugita K."/>
            <person name="Strazar M."/>
            <person name="Skelly A."/>
            <person name="Suda W."/>
            <person name="Hattori M."/>
            <person name="Nakamoto N."/>
            <person name="Caballero S."/>
            <person name="Norman J."/>
            <person name="Olle B."/>
            <person name="Tanoue T."/>
            <person name="Arita M."/>
            <person name="Bucci V."/>
            <person name="Atarashi K."/>
            <person name="Xavier R."/>
            <person name="Honda K."/>
        </authorList>
    </citation>
    <scope>NUCLEOTIDE SEQUENCE [LARGE SCALE GENOMIC DNA]</scope>
    <source>
        <strain evidence="3">k04-0078-D8-1</strain>
    </source>
</reference>
<gene>
    <name evidence="2" type="ORF">K040078D81_55980</name>
</gene>
<keyword evidence="3" id="KW-1185">Reference proteome</keyword>
<evidence type="ECO:0000313" key="2">
    <source>
        <dbReference type="EMBL" id="GAA6411481.1"/>
    </source>
</evidence>
<dbReference type="InterPro" id="IPR017896">
    <property type="entry name" value="4Fe4S_Fe-S-bd"/>
</dbReference>